<keyword evidence="1" id="KW-1133">Transmembrane helix</keyword>
<feature type="transmembrane region" description="Helical" evidence="1">
    <location>
        <begin position="170"/>
        <end position="189"/>
    </location>
</feature>
<feature type="transmembrane region" description="Helical" evidence="1">
    <location>
        <begin position="54"/>
        <end position="73"/>
    </location>
</feature>
<evidence type="ECO:0000256" key="1">
    <source>
        <dbReference type="SAM" id="Phobius"/>
    </source>
</evidence>
<feature type="transmembrane region" description="Helical" evidence="1">
    <location>
        <begin position="195"/>
        <end position="210"/>
    </location>
</feature>
<keyword evidence="3" id="KW-1185">Reference proteome</keyword>
<proteinExistence type="predicted"/>
<dbReference type="Proteomes" id="UP001216674">
    <property type="component" value="Unassembled WGS sequence"/>
</dbReference>
<accession>A0ABT6B3J9</accession>
<protein>
    <submittedName>
        <fullName evidence="2">Uncharacterized protein</fullName>
    </submittedName>
</protein>
<keyword evidence="1" id="KW-0812">Transmembrane</keyword>
<gene>
    <name evidence="2" type="ORF">P3W85_41860</name>
</gene>
<dbReference type="EMBL" id="JARJLM010000681">
    <property type="protein sequence ID" value="MDF3839438.1"/>
    <property type="molecule type" value="Genomic_DNA"/>
</dbReference>
<dbReference type="RefSeq" id="WP_276269140.1">
    <property type="nucleotide sequence ID" value="NZ_JARJLM010000681.1"/>
</dbReference>
<sequence>MSLTRDKTTTPVPAETMSANVVIRTRWHQAAVFAGPLSPLVLFLAIPVTSTGGLLMVLGLAVLCCALPLILAFKTYPPLREVARIEGDQLTFQHYGSIPFSSITGYNLDDYIKLERQGRWTLLLQGDRKTPGYGAFYTSFAAAMADWRARHPGQVPLQSYFYGSWKARTLGIAILVGCLVMALAILAFGVAREKLYFLPMFAIFACRLIFSRRHP</sequence>
<name>A0ABT6B3J9_9BURK</name>
<comment type="caution">
    <text evidence="2">The sequence shown here is derived from an EMBL/GenBank/DDBJ whole genome shotgun (WGS) entry which is preliminary data.</text>
</comment>
<evidence type="ECO:0000313" key="3">
    <source>
        <dbReference type="Proteomes" id="UP001216674"/>
    </source>
</evidence>
<reference evidence="2 3" key="1">
    <citation type="submission" date="2023-03" db="EMBL/GenBank/DDBJ databases">
        <title>Draft assemblies of triclosan tolerant bacteria isolated from returned activated sludge.</title>
        <authorList>
            <person name="Van Hamelsveld S."/>
        </authorList>
    </citation>
    <scope>NUCLEOTIDE SEQUENCE [LARGE SCALE GENOMIC DNA]</scope>
    <source>
        <strain evidence="2 3">GW210010_S58</strain>
    </source>
</reference>
<keyword evidence="1" id="KW-0472">Membrane</keyword>
<feature type="transmembrane region" description="Helical" evidence="1">
    <location>
        <begin position="30"/>
        <end position="48"/>
    </location>
</feature>
<evidence type="ECO:0000313" key="2">
    <source>
        <dbReference type="EMBL" id="MDF3839438.1"/>
    </source>
</evidence>
<organism evidence="2 3">
    <name type="scientific">Cupriavidus basilensis</name>
    <dbReference type="NCBI Taxonomy" id="68895"/>
    <lineage>
        <taxon>Bacteria</taxon>
        <taxon>Pseudomonadati</taxon>
        <taxon>Pseudomonadota</taxon>
        <taxon>Betaproteobacteria</taxon>
        <taxon>Burkholderiales</taxon>
        <taxon>Burkholderiaceae</taxon>
        <taxon>Cupriavidus</taxon>
    </lineage>
</organism>